<gene>
    <name evidence="1" type="ORF">NK6_6225</name>
</gene>
<organism evidence="1 2">
    <name type="scientific">Bradyrhizobium diazoefficiens</name>
    <dbReference type="NCBI Taxonomy" id="1355477"/>
    <lineage>
        <taxon>Bacteria</taxon>
        <taxon>Pseudomonadati</taxon>
        <taxon>Pseudomonadota</taxon>
        <taxon>Alphaproteobacteria</taxon>
        <taxon>Hyphomicrobiales</taxon>
        <taxon>Nitrobacteraceae</taxon>
        <taxon>Bradyrhizobium</taxon>
    </lineage>
</organism>
<evidence type="ECO:0000313" key="1">
    <source>
        <dbReference type="EMBL" id="BAR59378.1"/>
    </source>
</evidence>
<dbReference type="EMBL" id="AP014685">
    <property type="protein sequence ID" value="BAR59378.1"/>
    <property type="molecule type" value="Genomic_DNA"/>
</dbReference>
<name>A0A0E4FVZ7_9BRAD</name>
<protein>
    <submittedName>
        <fullName evidence="1">Uncharacterized protein</fullName>
    </submittedName>
</protein>
<dbReference type="AlphaFoldDB" id="A0A0E4FVZ7"/>
<proteinExistence type="predicted"/>
<accession>A0A0E4FVZ7</accession>
<evidence type="ECO:0000313" key="2">
    <source>
        <dbReference type="Proteomes" id="UP000063308"/>
    </source>
</evidence>
<dbReference type="Proteomes" id="UP000063308">
    <property type="component" value="Chromosome"/>
</dbReference>
<sequence length="49" mass="5366">MPDQDMRGKVRTITTIVKSVAHVSASKCVGNMMAPYILACYPPARMLGR</sequence>
<reference evidence="1 2" key="1">
    <citation type="submission" date="2014-11" db="EMBL/GenBank/DDBJ databases">
        <title>Symbiosis island explosion on the genome of extra-slow-growing strains of soybean bradyrhizobia with massive insertion sequences.</title>
        <authorList>
            <person name="Iida T."/>
            <person name="Minamisawa K."/>
        </authorList>
    </citation>
    <scope>NUCLEOTIDE SEQUENCE [LARGE SCALE GENOMIC DNA]</scope>
    <source>
        <strain evidence="1 2">NK6</strain>
    </source>
</reference>